<sequence>MADLSLSKHCDIKLKAEEVWADSQGQREMYEAKADSIKTLYAKQAPRVKLLTQIENPDLEADTVKVVWIDNCDDALDATCQDVCDFNGTDKPLASKDYTLTNCKSASFSIDENDLLRNNYTLEEYAAKQLMTKMKSLDQFFNIQSLIFLSANAGYNSNRTMNGSTVDIAAANYTVDLLVKMAVDAELNQFSSPFVLDGGSLFEEFLTKTLEKGNSDGSGPFNKKNLFDTSFDLFGFAASGITDSSFLVNPGAYAFAHRNYNTAQPMEYRAKGVDQIRYTIPSNNIPGLSYDVYYEKVCSGHRTKHVWYLEKKWGFLLNPVGCDIDVNGDGLTIENRTGILSYTKN</sequence>
<keyword evidence="2" id="KW-1185">Reference proteome</keyword>
<protein>
    <submittedName>
        <fullName evidence="1">Uncharacterized protein</fullName>
    </submittedName>
</protein>
<dbReference type="KEGG" id="grs:C7S20_19460"/>
<gene>
    <name evidence="1" type="ORF">C7S20_19460</name>
</gene>
<dbReference type="OrthoDB" id="1494912at2"/>
<evidence type="ECO:0000313" key="1">
    <source>
        <dbReference type="EMBL" id="AVR47254.1"/>
    </source>
</evidence>
<accession>A0A2R3ZAK6</accession>
<dbReference type="Proteomes" id="UP000241507">
    <property type="component" value="Chromosome"/>
</dbReference>
<dbReference type="EMBL" id="CP028136">
    <property type="protein sequence ID" value="AVR47254.1"/>
    <property type="molecule type" value="Genomic_DNA"/>
</dbReference>
<organism evidence="1 2">
    <name type="scientific">Christiangramia fulva</name>
    <dbReference type="NCBI Taxonomy" id="2126553"/>
    <lineage>
        <taxon>Bacteria</taxon>
        <taxon>Pseudomonadati</taxon>
        <taxon>Bacteroidota</taxon>
        <taxon>Flavobacteriia</taxon>
        <taxon>Flavobacteriales</taxon>
        <taxon>Flavobacteriaceae</taxon>
        <taxon>Christiangramia</taxon>
    </lineage>
</organism>
<name>A0A2R3ZAK6_9FLAO</name>
<reference evidence="2" key="1">
    <citation type="submission" date="2018-03" db="EMBL/GenBank/DDBJ databases">
        <title>Gramella fulva sp. nov., isolated from a dry surface of tidal flat.</title>
        <authorList>
            <person name="Hwang S.H."/>
            <person name="Hwang W.M."/>
            <person name="Kang K."/>
            <person name="Ahn T.-Y."/>
        </authorList>
    </citation>
    <scope>NUCLEOTIDE SEQUENCE [LARGE SCALE GENOMIC DNA]</scope>
    <source>
        <strain evidence="2">SH35</strain>
    </source>
</reference>
<dbReference type="AlphaFoldDB" id="A0A2R3ZAK6"/>
<dbReference type="RefSeq" id="WP_107014020.1">
    <property type="nucleotide sequence ID" value="NZ_CP028136.1"/>
</dbReference>
<evidence type="ECO:0000313" key="2">
    <source>
        <dbReference type="Proteomes" id="UP000241507"/>
    </source>
</evidence>
<proteinExistence type="predicted"/>